<proteinExistence type="predicted"/>
<gene>
    <name evidence="1" type="ORF">FJA49_06075</name>
</gene>
<dbReference type="EMBL" id="VFJE01000052">
    <property type="protein sequence ID" value="TPD70501.1"/>
    <property type="molecule type" value="Genomic_DNA"/>
</dbReference>
<dbReference type="AlphaFoldDB" id="A0A501QEA5"/>
<name>A0A501QEA5_9FLAO</name>
<dbReference type="RefSeq" id="WP_139999898.1">
    <property type="nucleotide sequence ID" value="NZ_VFJE01000052.1"/>
</dbReference>
<dbReference type="Proteomes" id="UP000319175">
    <property type="component" value="Unassembled WGS sequence"/>
</dbReference>
<organism evidence="1 2">
    <name type="scientific">Flavobacterium microcysteis</name>
    <dbReference type="NCBI Taxonomy" id="2596891"/>
    <lineage>
        <taxon>Bacteria</taxon>
        <taxon>Pseudomonadati</taxon>
        <taxon>Bacteroidota</taxon>
        <taxon>Flavobacteriia</taxon>
        <taxon>Flavobacteriales</taxon>
        <taxon>Flavobacteriaceae</taxon>
        <taxon>Flavobacterium</taxon>
    </lineage>
</organism>
<keyword evidence="2" id="KW-1185">Reference proteome</keyword>
<evidence type="ECO:0000313" key="1">
    <source>
        <dbReference type="EMBL" id="TPD70501.1"/>
    </source>
</evidence>
<dbReference type="OrthoDB" id="1366508at2"/>
<reference evidence="1 2" key="1">
    <citation type="submission" date="2019-06" db="EMBL/GenBank/DDBJ databases">
        <title>Flavobacterium sp. MaA-Y11 from geoumgang.</title>
        <authorList>
            <person name="Jeong S."/>
        </authorList>
    </citation>
    <scope>NUCLEOTIDE SEQUENCE [LARGE SCALE GENOMIC DNA]</scope>
    <source>
        <strain evidence="1 2">MaA-Y11</strain>
    </source>
</reference>
<comment type="caution">
    <text evidence="1">The sequence shown here is derived from an EMBL/GenBank/DDBJ whole genome shotgun (WGS) entry which is preliminary data.</text>
</comment>
<accession>A0A501QEA5</accession>
<protein>
    <submittedName>
        <fullName evidence="1">Uncharacterized protein</fullName>
    </submittedName>
</protein>
<evidence type="ECO:0000313" key="2">
    <source>
        <dbReference type="Proteomes" id="UP000319175"/>
    </source>
</evidence>
<sequence>MNLIKMLKMLYAEMFSGFFDNENDMDRIFNDLEKWHASCLPESEKPFESWYAKIFKSNGFGLVSPIFYSWLKFQAMKYTNNEYLQSLIDKHVRDAQKED</sequence>